<sequence length="451" mass="49492">MDMEEAKLQVFFSVPMILTNVSYYSITLVSVMFAGHLGELELASATLANSWAMVTGFALMTGLSGSLETLCGQAYGAKLYRMLGIYLQSSIITSLFFSIIVAILWFFSEPILILLQQDPQVSKMAALYLRYLIPGVFAYGFLQCILRFLQTQTVVIPLLICSLVPFIVHIGIVYFFIHVLGLGFVGASLAAAISLWISFIMLALYVNYSPTFKNTWHGPSMESFQYVLPSFKLALPSAVMVCLEYWAFEILVLLAGLMPNSEDSTSLVAMCVNTEAVVYMITYGFSAAVSTRVSNEMGAGNIDKAKNAVSVTLKLSVFLALGVILVLAFGRNIWAGFFTNSPSIIREFAYLTALLAVSILFDSAQGILSGVARGCGWQHLAAWTNLGAFYIIGMPLSILFAFKLELYAKGLWMALICGLLGQACTLLVITLRNKWEHLDLSVQKAQYDALV</sequence>
<reference evidence="7" key="1">
    <citation type="journal article" date="2023" name="Nat. Commun.">
        <title>Diploid and tetraploid genomes of Acorus and the evolution of monocots.</title>
        <authorList>
            <person name="Ma L."/>
            <person name="Liu K.W."/>
            <person name="Li Z."/>
            <person name="Hsiao Y.Y."/>
            <person name="Qi Y."/>
            <person name="Fu T."/>
            <person name="Tang G.D."/>
            <person name="Zhang D."/>
            <person name="Sun W.H."/>
            <person name="Liu D.K."/>
            <person name="Li Y."/>
            <person name="Chen G.Z."/>
            <person name="Liu X.D."/>
            <person name="Liao X.Y."/>
            <person name="Jiang Y.T."/>
            <person name="Yu X."/>
            <person name="Hao Y."/>
            <person name="Huang J."/>
            <person name="Zhao X.W."/>
            <person name="Ke S."/>
            <person name="Chen Y.Y."/>
            <person name="Wu W.L."/>
            <person name="Hsu J.L."/>
            <person name="Lin Y.F."/>
            <person name="Huang M.D."/>
            <person name="Li C.Y."/>
            <person name="Huang L."/>
            <person name="Wang Z.W."/>
            <person name="Zhao X."/>
            <person name="Zhong W.Y."/>
            <person name="Peng D.H."/>
            <person name="Ahmad S."/>
            <person name="Lan S."/>
            <person name="Zhang J.S."/>
            <person name="Tsai W.C."/>
            <person name="Van de Peer Y."/>
            <person name="Liu Z.J."/>
        </authorList>
    </citation>
    <scope>NUCLEOTIDE SEQUENCE</scope>
    <source>
        <strain evidence="7">CP</strain>
    </source>
</reference>
<keyword evidence="4 6" id="KW-1133">Transmembrane helix</keyword>
<keyword evidence="5 6" id="KW-0472">Membrane</keyword>
<keyword evidence="3 6" id="KW-0812">Transmembrane</keyword>
<comment type="similarity">
    <text evidence="2 6">Belongs to the multi antimicrobial extrusion (MATE) (TC 2.A.66.1) family.</text>
</comment>
<protein>
    <recommendedName>
        <fullName evidence="6">Protein DETOXIFICATION</fullName>
    </recommendedName>
    <alternativeName>
        <fullName evidence="6">Multidrug and toxic compound extrusion protein</fullName>
    </alternativeName>
</protein>
<feature type="transmembrane region" description="Helical" evidence="6">
    <location>
        <begin position="21"/>
        <end position="38"/>
    </location>
</feature>
<dbReference type="InterPro" id="IPR002528">
    <property type="entry name" value="MATE_fam"/>
</dbReference>
<feature type="transmembrane region" description="Helical" evidence="6">
    <location>
        <begin position="349"/>
        <end position="368"/>
    </location>
</feature>
<name>A0AAV9C003_ACOCL</name>
<dbReference type="PANTHER" id="PTHR11206">
    <property type="entry name" value="MULTIDRUG RESISTANCE PROTEIN"/>
    <property type="match status" value="1"/>
</dbReference>
<organism evidence="7 8">
    <name type="scientific">Acorus calamus</name>
    <name type="common">Sweet flag</name>
    <dbReference type="NCBI Taxonomy" id="4465"/>
    <lineage>
        <taxon>Eukaryota</taxon>
        <taxon>Viridiplantae</taxon>
        <taxon>Streptophyta</taxon>
        <taxon>Embryophyta</taxon>
        <taxon>Tracheophyta</taxon>
        <taxon>Spermatophyta</taxon>
        <taxon>Magnoliopsida</taxon>
        <taxon>Liliopsida</taxon>
        <taxon>Acoraceae</taxon>
        <taxon>Acorus</taxon>
    </lineage>
</organism>
<evidence type="ECO:0000256" key="3">
    <source>
        <dbReference type="ARBA" id="ARBA00022692"/>
    </source>
</evidence>
<feature type="transmembrane region" description="Helical" evidence="6">
    <location>
        <begin position="50"/>
        <end position="71"/>
    </location>
</feature>
<dbReference type="GO" id="GO:0015297">
    <property type="term" value="F:antiporter activity"/>
    <property type="evidence" value="ECO:0007669"/>
    <property type="project" value="InterPro"/>
</dbReference>
<dbReference type="CDD" id="cd13132">
    <property type="entry name" value="MATE_eukaryotic"/>
    <property type="match status" value="1"/>
</dbReference>
<comment type="subcellular location">
    <subcellularLocation>
        <location evidence="1">Membrane</location>
        <topology evidence="1">Multi-pass membrane protein</topology>
    </subcellularLocation>
</comment>
<dbReference type="InterPro" id="IPR045069">
    <property type="entry name" value="MATE_euk"/>
</dbReference>
<dbReference type="Pfam" id="PF01554">
    <property type="entry name" value="MatE"/>
    <property type="match status" value="2"/>
</dbReference>
<feature type="transmembrane region" description="Helical" evidence="6">
    <location>
        <begin position="267"/>
        <end position="290"/>
    </location>
</feature>
<evidence type="ECO:0000256" key="2">
    <source>
        <dbReference type="ARBA" id="ARBA00010199"/>
    </source>
</evidence>
<dbReference type="AlphaFoldDB" id="A0AAV9C003"/>
<dbReference type="Proteomes" id="UP001180020">
    <property type="component" value="Unassembled WGS sequence"/>
</dbReference>
<dbReference type="EMBL" id="JAUJYO010000022">
    <property type="protein sequence ID" value="KAK1281644.1"/>
    <property type="molecule type" value="Genomic_DNA"/>
</dbReference>
<feature type="transmembrane region" description="Helical" evidence="6">
    <location>
        <begin position="183"/>
        <end position="206"/>
    </location>
</feature>
<evidence type="ECO:0000256" key="4">
    <source>
        <dbReference type="ARBA" id="ARBA00022989"/>
    </source>
</evidence>
<feature type="transmembrane region" description="Helical" evidence="6">
    <location>
        <begin position="311"/>
        <end position="329"/>
    </location>
</feature>
<evidence type="ECO:0000256" key="5">
    <source>
        <dbReference type="ARBA" id="ARBA00023136"/>
    </source>
</evidence>
<feature type="transmembrane region" description="Helical" evidence="6">
    <location>
        <begin position="380"/>
        <end position="404"/>
    </location>
</feature>
<gene>
    <name evidence="7" type="primary">LAL5</name>
    <name evidence="7" type="ORF">QJS10_CPB22g00239</name>
</gene>
<feature type="transmembrane region" description="Helical" evidence="6">
    <location>
        <begin position="226"/>
        <end position="247"/>
    </location>
</feature>
<reference evidence="7" key="2">
    <citation type="submission" date="2023-06" db="EMBL/GenBank/DDBJ databases">
        <authorList>
            <person name="Ma L."/>
            <person name="Liu K.-W."/>
            <person name="Li Z."/>
            <person name="Hsiao Y.-Y."/>
            <person name="Qi Y."/>
            <person name="Fu T."/>
            <person name="Tang G."/>
            <person name="Zhang D."/>
            <person name="Sun W.-H."/>
            <person name="Liu D.-K."/>
            <person name="Li Y."/>
            <person name="Chen G.-Z."/>
            <person name="Liu X.-D."/>
            <person name="Liao X.-Y."/>
            <person name="Jiang Y.-T."/>
            <person name="Yu X."/>
            <person name="Hao Y."/>
            <person name="Huang J."/>
            <person name="Zhao X.-W."/>
            <person name="Ke S."/>
            <person name="Chen Y.-Y."/>
            <person name="Wu W.-L."/>
            <person name="Hsu J.-L."/>
            <person name="Lin Y.-F."/>
            <person name="Huang M.-D."/>
            <person name="Li C.-Y."/>
            <person name="Huang L."/>
            <person name="Wang Z.-W."/>
            <person name="Zhao X."/>
            <person name="Zhong W.-Y."/>
            <person name="Peng D.-H."/>
            <person name="Ahmad S."/>
            <person name="Lan S."/>
            <person name="Zhang J.-S."/>
            <person name="Tsai W.-C."/>
            <person name="Van De Peer Y."/>
            <person name="Liu Z.-J."/>
        </authorList>
    </citation>
    <scope>NUCLEOTIDE SEQUENCE</scope>
    <source>
        <strain evidence="7">CP</strain>
        <tissue evidence="7">Leaves</tissue>
    </source>
</reference>
<evidence type="ECO:0000313" key="8">
    <source>
        <dbReference type="Proteomes" id="UP001180020"/>
    </source>
</evidence>
<dbReference type="GO" id="GO:0016020">
    <property type="term" value="C:membrane"/>
    <property type="evidence" value="ECO:0007669"/>
    <property type="project" value="UniProtKB-SubCell"/>
</dbReference>
<keyword evidence="8" id="KW-1185">Reference proteome</keyword>
<comment type="caution">
    <text evidence="7">The sequence shown here is derived from an EMBL/GenBank/DDBJ whole genome shotgun (WGS) entry which is preliminary data.</text>
</comment>
<accession>A0AAV9C003</accession>
<proteinExistence type="inferred from homology"/>
<feature type="transmembrane region" description="Helical" evidence="6">
    <location>
        <begin position="410"/>
        <end position="431"/>
    </location>
</feature>
<dbReference type="GO" id="GO:0042910">
    <property type="term" value="F:xenobiotic transmembrane transporter activity"/>
    <property type="evidence" value="ECO:0007669"/>
    <property type="project" value="InterPro"/>
</dbReference>
<evidence type="ECO:0000256" key="6">
    <source>
        <dbReference type="RuleBase" id="RU004914"/>
    </source>
</evidence>
<evidence type="ECO:0000313" key="7">
    <source>
        <dbReference type="EMBL" id="KAK1281644.1"/>
    </source>
</evidence>
<feature type="transmembrane region" description="Helical" evidence="6">
    <location>
        <begin position="83"/>
        <end position="107"/>
    </location>
</feature>
<dbReference type="GO" id="GO:1990961">
    <property type="term" value="P:xenobiotic detoxification by transmembrane export across the plasma membrane"/>
    <property type="evidence" value="ECO:0007669"/>
    <property type="project" value="InterPro"/>
</dbReference>
<evidence type="ECO:0000256" key="1">
    <source>
        <dbReference type="ARBA" id="ARBA00004141"/>
    </source>
</evidence>
<dbReference type="NCBIfam" id="TIGR00797">
    <property type="entry name" value="matE"/>
    <property type="match status" value="1"/>
</dbReference>
<feature type="transmembrane region" description="Helical" evidence="6">
    <location>
        <begin position="127"/>
        <end position="149"/>
    </location>
</feature>
<feature type="transmembrane region" description="Helical" evidence="6">
    <location>
        <begin position="156"/>
        <end position="177"/>
    </location>
</feature>